<dbReference type="PANTHER" id="PTHR23168:SF0">
    <property type="entry name" value="MITOTIC SPINDLE ASSEMBLY CHECKPOINT PROTEIN MAD1"/>
    <property type="match status" value="1"/>
</dbReference>
<dbReference type="InterPro" id="IPR008672">
    <property type="entry name" value="Mad1"/>
</dbReference>
<dbReference type="Pfam" id="PF05557">
    <property type="entry name" value="MAD"/>
    <property type="match status" value="1"/>
</dbReference>
<evidence type="ECO:0000256" key="9">
    <source>
        <dbReference type="SAM" id="Coils"/>
    </source>
</evidence>
<evidence type="ECO:0000256" key="4">
    <source>
        <dbReference type="ARBA" id="ARBA00022618"/>
    </source>
</evidence>
<dbReference type="GO" id="GO:0000776">
    <property type="term" value="C:kinetochore"/>
    <property type="evidence" value="ECO:0007669"/>
    <property type="project" value="EnsemblFungi"/>
</dbReference>
<dbReference type="FunCoup" id="I2GYZ7">
    <property type="interactions" value="365"/>
</dbReference>
<name>I2GYZ7_HENB6</name>
<accession>I2GYZ7</accession>
<dbReference type="GeneID" id="14494428"/>
<keyword evidence="12" id="KW-1185">Reference proteome</keyword>
<feature type="coiled-coil region" evidence="9">
    <location>
        <begin position="142"/>
        <end position="190"/>
    </location>
</feature>
<keyword evidence="5" id="KW-0498">Mitosis</keyword>
<dbReference type="RefSeq" id="XP_004178868.1">
    <property type="nucleotide sequence ID" value="XM_004178820.1"/>
</dbReference>
<dbReference type="InParanoid" id="I2GYZ7"/>
<dbReference type="Gene3D" id="3.30.457.60">
    <property type="match status" value="1"/>
</dbReference>
<dbReference type="GO" id="GO:0005635">
    <property type="term" value="C:nuclear envelope"/>
    <property type="evidence" value="ECO:0007669"/>
    <property type="project" value="TreeGrafter"/>
</dbReference>
<evidence type="ECO:0000256" key="6">
    <source>
        <dbReference type="ARBA" id="ARBA00023242"/>
    </source>
</evidence>
<dbReference type="GO" id="GO:0051301">
    <property type="term" value="P:cell division"/>
    <property type="evidence" value="ECO:0007669"/>
    <property type="project" value="UniProtKB-KW"/>
</dbReference>
<evidence type="ECO:0000256" key="7">
    <source>
        <dbReference type="ARBA" id="ARBA00023306"/>
    </source>
</evidence>
<evidence type="ECO:0000256" key="5">
    <source>
        <dbReference type="ARBA" id="ARBA00022776"/>
    </source>
</evidence>
<dbReference type="Proteomes" id="UP000002866">
    <property type="component" value="Chromosome 2"/>
</dbReference>
<keyword evidence="4" id="KW-0132">Cell division</keyword>
<feature type="region of interest" description="Disordered" evidence="10">
    <location>
        <begin position="1"/>
        <end position="40"/>
    </location>
</feature>
<dbReference type="KEGG" id="tbl:TBLA_0B05160"/>
<reference evidence="11 12" key="1">
    <citation type="journal article" date="2011" name="Proc. Natl. Acad. Sci. U.S.A.">
        <title>Evolutionary erosion of yeast sex chromosomes by mating-type switching accidents.</title>
        <authorList>
            <person name="Gordon J.L."/>
            <person name="Armisen D."/>
            <person name="Proux-Wera E."/>
            <person name="Oheigeartaigh S.S."/>
            <person name="Byrne K.P."/>
            <person name="Wolfe K.H."/>
        </authorList>
    </citation>
    <scope>NUCLEOTIDE SEQUENCE [LARGE SCALE GENOMIC DNA]</scope>
    <source>
        <strain evidence="12">ATCC 34711 / CBS 6284 / DSM 70876 / NBRC 10599 / NRRL Y-10934 / UCD 77-7</strain>
    </source>
</reference>
<evidence type="ECO:0000256" key="10">
    <source>
        <dbReference type="SAM" id="MobiDB-lite"/>
    </source>
</evidence>
<dbReference type="GO" id="GO:0051315">
    <property type="term" value="P:attachment of mitotic spindle microtubules to kinetochore"/>
    <property type="evidence" value="ECO:0007669"/>
    <property type="project" value="TreeGrafter"/>
</dbReference>
<protein>
    <recommendedName>
        <fullName evidence="3">Spindle assembly checkpoint component MAD1</fullName>
    </recommendedName>
    <alternativeName>
        <fullName evidence="8">Mitotic arrest deficient protein 1</fullName>
    </alternativeName>
</protein>
<keyword evidence="6" id="KW-0539">Nucleus</keyword>
<feature type="compositionally biased region" description="Polar residues" evidence="10">
    <location>
        <begin position="1"/>
        <end position="17"/>
    </location>
</feature>
<dbReference type="GO" id="GO:0044774">
    <property type="term" value="P:mitotic DNA integrity checkpoint signaling"/>
    <property type="evidence" value="ECO:0007669"/>
    <property type="project" value="EnsemblFungi"/>
</dbReference>
<evidence type="ECO:0000256" key="1">
    <source>
        <dbReference type="ARBA" id="ARBA00004123"/>
    </source>
</evidence>
<keyword evidence="7" id="KW-0131">Cell cycle</keyword>
<comment type="subcellular location">
    <subcellularLocation>
        <location evidence="1">Nucleus</location>
    </subcellularLocation>
</comment>
<dbReference type="GO" id="GO:0007094">
    <property type="term" value="P:mitotic spindle assembly checkpoint signaling"/>
    <property type="evidence" value="ECO:0007669"/>
    <property type="project" value="EnsemblFungi"/>
</dbReference>
<evidence type="ECO:0000313" key="12">
    <source>
        <dbReference type="Proteomes" id="UP000002866"/>
    </source>
</evidence>
<keyword evidence="9" id="KW-0175">Coiled coil</keyword>
<evidence type="ECO:0000256" key="2">
    <source>
        <dbReference type="ARBA" id="ARBA00008029"/>
    </source>
</evidence>
<feature type="compositionally biased region" description="Acidic residues" evidence="10">
    <location>
        <begin position="25"/>
        <end position="34"/>
    </location>
</feature>
<dbReference type="EMBL" id="HE806317">
    <property type="protein sequence ID" value="CCH59349.1"/>
    <property type="molecule type" value="Genomic_DNA"/>
</dbReference>
<dbReference type="STRING" id="1071380.I2GYZ7"/>
<dbReference type="eggNOG" id="KOG4593">
    <property type="taxonomic scope" value="Eukaryota"/>
</dbReference>
<dbReference type="OMA" id="MECEERM"/>
<evidence type="ECO:0000313" key="11">
    <source>
        <dbReference type="EMBL" id="CCH59349.1"/>
    </source>
</evidence>
<evidence type="ECO:0000256" key="3">
    <source>
        <dbReference type="ARBA" id="ARBA00022019"/>
    </source>
</evidence>
<feature type="coiled-coil region" evidence="9">
    <location>
        <begin position="229"/>
        <end position="472"/>
    </location>
</feature>
<gene>
    <name evidence="11" type="primary">TBLA0B05160</name>
    <name evidence="11" type="ORF">TBLA_0B05160</name>
</gene>
<organism evidence="11 12">
    <name type="scientific">Henningerozyma blattae (strain ATCC 34711 / CBS 6284 / DSM 70876 / NBRC 10599 / NRRL Y-10934 / UCD 77-7)</name>
    <name type="common">Yeast</name>
    <name type="synonym">Tetrapisispora blattae</name>
    <dbReference type="NCBI Taxonomy" id="1071380"/>
    <lineage>
        <taxon>Eukaryota</taxon>
        <taxon>Fungi</taxon>
        <taxon>Dikarya</taxon>
        <taxon>Ascomycota</taxon>
        <taxon>Saccharomycotina</taxon>
        <taxon>Saccharomycetes</taxon>
        <taxon>Saccharomycetales</taxon>
        <taxon>Saccharomycetaceae</taxon>
        <taxon>Henningerozyma</taxon>
    </lineage>
</organism>
<sequence length="652" mass="76362">MNNNEAPSENEGSSPFLQSPHPEDDIINDNNDNDMENKGSKNLQYQLHTLKNEFDIERMELNTQLNELQYQYKSTLNDLDLKIAESNDLFNKNVSLNEQIEKLSTKLKEFLEEDIVDIKQKKISDISNDQLEKYRKENSDLRDSYDLKIKNLKDQLESYKLDQAGTKDLMQTYENEITKQTKHISNLQQELSKRDEIIASFKNSNQTQVTQTLGSTSLQLQSEYWGNAIQEHESYIKELEKINLQQSNEIENLKLSLKNEKNLSNEIEEELVSVNTKLNNALNYNDDLQAQVNKLLFENERLQSNSIDNINLNSDFAKERNKLLQMEKNYELNIINLKKLNHEIEQQKLLSFEECKLLREELEHLQNQLQNNQNNANIKTENNTFKTLADDYKNRTKDLTNELKKLNDQLLNVHKEDNGTSKKRRMSDNINLNYSKRLNELQLSMAEKNKTIEDLKLKLSKLITKYKQLNDSKETKIRILQLRNNPVENDQIIKRNQLNLLKEENKILMEKLTNNSIIVDSIPKATYDARMIEINKFQKDFQDSQRKIVRLKEVYNKKSLEFIDVVSSILGFKLEFQHNKKVKMYSCFKPDKYLAIDLANNSLKSNLSSVLPNWSKLLEVWVAEKGQIPCFLAKITLQLYELSLGNEIKSSS</sequence>
<proteinExistence type="inferred from homology"/>
<dbReference type="GO" id="GO:0090268">
    <property type="term" value="P:activation of mitotic cell cycle spindle assembly checkpoint"/>
    <property type="evidence" value="ECO:0007669"/>
    <property type="project" value="EnsemblFungi"/>
</dbReference>
<dbReference type="HOGENOM" id="CLU_026595_0_0_1"/>
<dbReference type="PANTHER" id="PTHR23168">
    <property type="entry name" value="MITOTIC SPINDLE ASSEMBLY CHECKPOINT PROTEIN MAD1 MITOTIC ARREST DEFICIENT-LIKE PROTEIN 1"/>
    <property type="match status" value="1"/>
</dbReference>
<feature type="coiled-coil region" evidence="9">
    <location>
        <begin position="51"/>
        <end position="113"/>
    </location>
</feature>
<dbReference type="GO" id="GO:0006913">
    <property type="term" value="P:nucleocytoplasmic transport"/>
    <property type="evidence" value="ECO:0007669"/>
    <property type="project" value="EnsemblFungi"/>
</dbReference>
<dbReference type="OrthoDB" id="331602at2759"/>
<comment type="similarity">
    <text evidence="2">Belongs to the MAD1 family.</text>
</comment>
<evidence type="ECO:0000256" key="8">
    <source>
        <dbReference type="ARBA" id="ARBA00032890"/>
    </source>
</evidence>
<dbReference type="AlphaFoldDB" id="I2GYZ7"/>
<dbReference type="GO" id="GO:0072686">
    <property type="term" value="C:mitotic spindle"/>
    <property type="evidence" value="ECO:0007669"/>
    <property type="project" value="TreeGrafter"/>
</dbReference>
<dbReference type="GO" id="GO:1901925">
    <property type="term" value="P:negative regulation of protein import into nucleus during spindle assembly checkpoint"/>
    <property type="evidence" value="ECO:0007669"/>
    <property type="project" value="EnsemblFungi"/>
</dbReference>